<feature type="transmembrane region" description="Helical" evidence="6">
    <location>
        <begin position="189"/>
        <end position="211"/>
    </location>
</feature>
<keyword evidence="9" id="KW-1185">Reference proteome</keyword>
<dbReference type="SUPFAM" id="SSF160240">
    <property type="entry name" value="Cation efflux protein cytoplasmic domain-like"/>
    <property type="match status" value="1"/>
</dbReference>
<dbReference type="InterPro" id="IPR036837">
    <property type="entry name" value="Cation_efflux_CTD_sf"/>
</dbReference>
<dbReference type="RefSeq" id="WP_386740246.1">
    <property type="nucleotide sequence ID" value="NZ_JBHSMG010000002.1"/>
</dbReference>
<feature type="transmembrane region" description="Helical" evidence="6">
    <location>
        <begin position="9"/>
        <end position="30"/>
    </location>
</feature>
<dbReference type="Gene3D" id="3.30.70.1350">
    <property type="entry name" value="Cation efflux protein, cytoplasmic domain"/>
    <property type="match status" value="1"/>
</dbReference>
<name>A0ABW0NUK8_9MICO</name>
<dbReference type="InterPro" id="IPR058533">
    <property type="entry name" value="Cation_efflux_TM"/>
</dbReference>
<dbReference type="Pfam" id="PF01545">
    <property type="entry name" value="Cation_efflux"/>
    <property type="match status" value="1"/>
</dbReference>
<dbReference type="PANTHER" id="PTHR13414:SF9">
    <property type="entry name" value="PROTON-COUPLED ZINC ANTIPORTER SLC30A9, MITOCHONDRIAL"/>
    <property type="match status" value="1"/>
</dbReference>
<dbReference type="InterPro" id="IPR002524">
    <property type="entry name" value="Cation_efflux"/>
</dbReference>
<evidence type="ECO:0000256" key="3">
    <source>
        <dbReference type="ARBA" id="ARBA00022692"/>
    </source>
</evidence>
<evidence type="ECO:0000256" key="1">
    <source>
        <dbReference type="ARBA" id="ARBA00004141"/>
    </source>
</evidence>
<dbReference type="PANTHER" id="PTHR13414">
    <property type="entry name" value="HUEL-CATION TRANSPORTER"/>
    <property type="match status" value="1"/>
</dbReference>
<feature type="domain" description="Cation efflux protein transmembrane" evidence="7">
    <location>
        <begin position="10"/>
        <end position="218"/>
    </location>
</feature>
<feature type="transmembrane region" description="Helical" evidence="6">
    <location>
        <begin position="109"/>
        <end position="128"/>
    </location>
</feature>
<evidence type="ECO:0000313" key="9">
    <source>
        <dbReference type="Proteomes" id="UP001596039"/>
    </source>
</evidence>
<organism evidence="8 9">
    <name type="scientific">Lysinimonas soli</name>
    <dbReference type="NCBI Taxonomy" id="1074233"/>
    <lineage>
        <taxon>Bacteria</taxon>
        <taxon>Bacillati</taxon>
        <taxon>Actinomycetota</taxon>
        <taxon>Actinomycetes</taxon>
        <taxon>Micrococcales</taxon>
        <taxon>Microbacteriaceae</taxon>
        <taxon>Lysinimonas</taxon>
    </lineage>
</organism>
<proteinExistence type="predicted"/>
<feature type="transmembrane region" description="Helical" evidence="6">
    <location>
        <begin position="77"/>
        <end position="97"/>
    </location>
</feature>
<dbReference type="EMBL" id="JBHSMG010000002">
    <property type="protein sequence ID" value="MFC5502554.1"/>
    <property type="molecule type" value="Genomic_DNA"/>
</dbReference>
<sequence length="320" mass="33736">MSASGGNRAIIAAMLANLGIAVTKLIAALFSGSGAMLAEAVHSFADTANQVLLLVGGRRSRKAADDEHPFGYGRARYLYAFLVAIILFTVGGAYSIYEGIHKLQNPEPLAVAWLPIVVIVISLVLEGFSFRTARRESLPLKGSGSWISFIRRAKAPELPVVLLEDTAALTGLVFALLGVGLTILTGDPVFDAIGTLFIGGLLILVAVILGIETKSLLLGEGASPDNVATIRDAFNAHPAVESLIHMKTLYLGPDELLVAAKVAFPKATRLVEIAAAIDALEADIRAKIPAARVIYIEPDLYHPPGDGNPPTDAIVIKSTD</sequence>
<gene>
    <name evidence="8" type="ORF">ACFPJ4_09915</name>
</gene>
<protein>
    <submittedName>
        <fullName evidence="8">Cation diffusion facilitator family transporter</fullName>
    </submittedName>
</protein>
<reference evidence="9" key="1">
    <citation type="journal article" date="2019" name="Int. J. Syst. Evol. Microbiol.">
        <title>The Global Catalogue of Microorganisms (GCM) 10K type strain sequencing project: providing services to taxonomists for standard genome sequencing and annotation.</title>
        <authorList>
            <consortium name="The Broad Institute Genomics Platform"/>
            <consortium name="The Broad Institute Genome Sequencing Center for Infectious Disease"/>
            <person name="Wu L."/>
            <person name="Ma J."/>
        </authorList>
    </citation>
    <scope>NUCLEOTIDE SEQUENCE [LARGE SCALE GENOMIC DNA]</scope>
    <source>
        <strain evidence="9">CGMCC 4.6997</strain>
    </source>
</reference>
<comment type="caution">
    <text evidence="8">The sequence shown here is derived from an EMBL/GenBank/DDBJ whole genome shotgun (WGS) entry which is preliminary data.</text>
</comment>
<keyword evidence="3 6" id="KW-0812">Transmembrane</keyword>
<comment type="subcellular location">
    <subcellularLocation>
        <location evidence="1">Membrane</location>
        <topology evidence="1">Multi-pass membrane protein</topology>
    </subcellularLocation>
</comment>
<dbReference type="SUPFAM" id="SSF161111">
    <property type="entry name" value="Cation efflux protein transmembrane domain-like"/>
    <property type="match status" value="1"/>
</dbReference>
<dbReference type="InterPro" id="IPR027469">
    <property type="entry name" value="Cation_efflux_TMD_sf"/>
</dbReference>
<keyword evidence="5 6" id="KW-0472">Membrane</keyword>
<evidence type="ECO:0000256" key="6">
    <source>
        <dbReference type="SAM" id="Phobius"/>
    </source>
</evidence>
<evidence type="ECO:0000259" key="7">
    <source>
        <dbReference type="Pfam" id="PF01545"/>
    </source>
</evidence>
<accession>A0ABW0NUK8</accession>
<keyword evidence="2" id="KW-0813">Transport</keyword>
<evidence type="ECO:0000256" key="2">
    <source>
        <dbReference type="ARBA" id="ARBA00022448"/>
    </source>
</evidence>
<evidence type="ECO:0000313" key="8">
    <source>
        <dbReference type="EMBL" id="MFC5502554.1"/>
    </source>
</evidence>
<dbReference type="InterPro" id="IPR040177">
    <property type="entry name" value="SLC30A9"/>
</dbReference>
<dbReference type="Proteomes" id="UP001596039">
    <property type="component" value="Unassembled WGS sequence"/>
</dbReference>
<feature type="transmembrane region" description="Helical" evidence="6">
    <location>
        <begin position="160"/>
        <end position="183"/>
    </location>
</feature>
<evidence type="ECO:0000256" key="5">
    <source>
        <dbReference type="ARBA" id="ARBA00023136"/>
    </source>
</evidence>
<dbReference type="Gene3D" id="1.20.1510.10">
    <property type="entry name" value="Cation efflux protein transmembrane domain"/>
    <property type="match status" value="1"/>
</dbReference>
<evidence type="ECO:0000256" key="4">
    <source>
        <dbReference type="ARBA" id="ARBA00022989"/>
    </source>
</evidence>
<dbReference type="NCBIfam" id="TIGR01297">
    <property type="entry name" value="CDF"/>
    <property type="match status" value="1"/>
</dbReference>
<keyword evidence="4 6" id="KW-1133">Transmembrane helix</keyword>